<dbReference type="GO" id="GO:0003910">
    <property type="term" value="F:DNA ligase (ATP) activity"/>
    <property type="evidence" value="ECO:0007669"/>
    <property type="project" value="InterPro"/>
</dbReference>
<reference evidence="8" key="1">
    <citation type="journal article" date="2020" name="BMC Genomics">
        <title>Correction to: Identification and distribution of gene clusters required for synthesis of sphingolipid metabolism inhibitors in diverse species of the filamentous fungus Fusarium.</title>
        <authorList>
            <person name="Kim H.S."/>
            <person name="Lohmar J.M."/>
            <person name="Busman M."/>
            <person name="Brown D.W."/>
            <person name="Naumann T.A."/>
            <person name="Divon H.H."/>
            <person name="Lysoe E."/>
            <person name="Uhlig S."/>
            <person name="Proctor R.H."/>
        </authorList>
    </citation>
    <scope>NUCLEOTIDE SEQUENCE</scope>
    <source>
        <strain evidence="8">NRRL 22465</strain>
    </source>
</reference>
<keyword evidence="4" id="KW-0067">ATP-binding</keyword>
<dbReference type="InterPro" id="IPR029710">
    <property type="entry name" value="LIG4"/>
</dbReference>
<name>A0A8H4XPT6_9HYPO</name>
<feature type="compositionally biased region" description="Low complexity" evidence="6">
    <location>
        <begin position="694"/>
        <end position="703"/>
    </location>
</feature>
<comment type="similarity">
    <text evidence="1">Belongs to the ATP-dependent DNA ligase family.</text>
</comment>
<dbReference type="InterPro" id="IPR012340">
    <property type="entry name" value="NA-bd_OB-fold"/>
</dbReference>
<evidence type="ECO:0000256" key="5">
    <source>
        <dbReference type="ARBA" id="ARBA00023242"/>
    </source>
</evidence>
<dbReference type="GO" id="GO:0003677">
    <property type="term" value="F:DNA binding"/>
    <property type="evidence" value="ECO:0007669"/>
    <property type="project" value="InterPro"/>
</dbReference>
<evidence type="ECO:0000256" key="6">
    <source>
        <dbReference type="SAM" id="MobiDB-lite"/>
    </source>
</evidence>
<dbReference type="GO" id="GO:0006297">
    <property type="term" value="P:nucleotide-excision repair, DNA gap filling"/>
    <property type="evidence" value="ECO:0007669"/>
    <property type="project" value="TreeGrafter"/>
</dbReference>
<dbReference type="Gene3D" id="1.10.3260.10">
    <property type="entry name" value="DNA ligase, ATP-dependent, N-terminal domain"/>
    <property type="match status" value="1"/>
</dbReference>
<evidence type="ECO:0000313" key="9">
    <source>
        <dbReference type="Proteomes" id="UP000635477"/>
    </source>
</evidence>
<organism evidence="8 9">
    <name type="scientific">Fusarium zealandicum</name>
    <dbReference type="NCBI Taxonomy" id="1053134"/>
    <lineage>
        <taxon>Eukaryota</taxon>
        <taxon>Fungi</taxon>
        <taxon>Dikarya</taxon>
        <taxon>Ascomycota</taxon>
        <taxon>Pezizomycotina</taxon>
        <taxon>Sordariomycetes</taxon>
        <taxon>Hypocreomycetidae</taxon>
        <taxon>Hypocreales</taxon>
        <taxon>Nectriaceae</taxon>
        <taxon>Fusarium</taxon>
        <taxon>Fusarium staphyleae species complex</taxon>
    </lineage>
</organism>
<dbReference type="InterPro" id="IPR012308">
    <property type="entry name" value="DNA_ligase_ATP-dep_N"/>
</dbReference>
<protein>
    <recommendedName>
        <fullName evidence="7">ATP-dependent DNA ligase family profile domain-containing protein</fullName>
    </recommendedName>
</protein>
<accession>A0A8H4XPT6</accession>
<evidence type="ECO:0000256" key="2">
    <source>
        <dbReference type="ARBA" id="ARBA00022598"/>
    </source>
</evidence>
<dbReference type="PANTHER" id="PTHR45997:SF2">
    <property type="entry name" value="ATP DEPENDENT DNA LIGASE DOMAIN PROTEIN (AFU_ORTHOLOGUE AFUA_5G02430)"/>
    <property type="match status" value="1"/>
</dbReference>
<sequence>MPLPFSLVCDLLEQSHELALCKKSNYKVVSKWFARHRSHIDAYDTSLSALLSTLLPDKRTDRVYCIQATTLEKIIGRAFFLGSSRIAELSQYRQPGSGIDLADCVSRILTATPSPGYSSKSLVAVEEIDDILHGLAARVKWSSPSVRASQASLTPTNRGDLEWLFRRLSAIEAKWFTRLVLKNYQPLVLDPHLVYRLCDPILPCVLKVQDDFATAINTVQAVRGRLLPNAARKTPREQILSTVKPQLGVKVGRQPWVKGRSIKHCLDMGHGRMSVEDKIDGEYCQIHIDPSKADRCIQIFSKSGKDSTEDREALHGNTRFFRFTKSVNMCHEEGVFYSRSKIPLYYDIMLLEDQSLINLRHSERFKLLSNLICYRKGWAELVQRQVVDFGHTLGASNLRKVFAFTILARKEGLVLKPDEPYFDFADQRRKFSSCCIKMKKEYIGNFGDVGDFAVVGARYDPAKAMTYRIPGLRWTHFYLGCLDNKEEVKQWNAKPEFTVVSVVELNETILREVVTYGNSIPVASRDNDMLTLNLAPGFEQGLPLTVVFTKPLVFDLRCFSFDKVGNTGFWSPRFPTVTKAHFDRDFTDAISFEQLQEMAKDATTAAEMGDSQENLQWIAKLEAADPRGIAVDAASQLTVTTMPTPSPRRSTQNTISSWSANSPLAARLPLGIQTSPSRQRTRPSLPIVPPATPPTSSASLSSPFQGFAGRKHSSPPSTCALSKRRRSHKGASQTNTHSSNNDSAPQPRRPLVDINANSQPAVTSLLQGSFAQEALEVIDLTSSPETSFATAATTKLPSSQITRPSPPTADTTAITMSEQPEKQATLGPRTLKKLPSSKGKVRDTCRLAGTRCKLAKTKILISPGLIETCLEAKALFDEHGIHDPVKDIEGWLREKRSSPDPVTYLLVDSDRRDETKALLTKIEEMRKATPNCGRDWVEVHDWRILKYVTIKDDDDIMPKYYDGWHDPWRRWYIGIV</sequence>
<dbReference type="AlphaFoldDB" id="A0A8H4XPT6"/>
<comment type="caution">
    <text evidence="8">The sequence shown here is derived from an EMBL/GenBank/DDBJ whole genome shotgun (WGS) entry which is preliminary data.</text>
</comment>
<dbReference type="GO" id="GO:0006310">
    <property type="term" value="P:DNA recombination"/>
    <property type="evidence" value="ECO:0007669"/>
    <property type="project" value="InterPro"/>
</dbReference>
<dbReference type="SUPFAM" id="SSF56091">
    <property type="entry name" value="DNA ligase/mRNA capping enzyme, catalytic domain"/>
    <property type="match status" value="1"/>
</dbReference>
<feature type="compositionally biased region" description="Polar residues" evidence="6">
    <location>
        <begin position="790"/>
        <end position="818"/>
    </location>
</feature>
<keyword evidence="3" id="KW-0547">Nucleotide-binding</keyword>
<keyword evidence="5" id="KW-0539">Nucleus</keyword>
<reference evidence="8" key="2">
    <citation type="submission" date="2020-05" db="EMBL/GenBank/DDBJ databases">
        <authorList>
            <person name="Kim H.-S."/>
            <person name="Proctor R.H."/>
            <person name="Brown D.W."/>
        </authorList>
    </citation>
    <scope>NUCLEOTIDE SEQUENCE</scope>
    <source>
        <strain evidence="8">NRRL 22465</strain>
    </source>
</reference>
<proteinExistence type="inferred from homology"/>
<dbReference type="PROSITE" id="PS50160">
    <property type="entry name" value="DNA_LIGASE_A3"/>
    <property type="match status" value="1"/>
</dbReference>
<evidence type="ECO:0000313" key="8">
    <source>
        <dbReference type="EMBL" id="KAF4984337.1"/>
    </source>
</evidence>
<dbReference type="Gene3D" id="3.30.470.30">
    <property type="entry name" value="DNA ligase/mRNA capping enzyme"/>
    <property type="match status" value="1"/>
</dbReference>
<gene>
    <name evidence="8" type="ORF">FZEAL_448</name>
</gene>
<feature type="compositionally biased region" description="Polar residues" evidence="6">
    <location>
        <begin position="730"/>
        <end position="744"/>
    </location>
</feature>
<dbReference type="GO" id="GO:0032807">
    <property type="term" value="C:DNA ligase IV complex"/>
    <property type="evidence" value="ECO:0007669"/>
    <property type="project" value="TreeGrafter"/>
</dbReference>
<dbReference type="Gene3D" id="2.40.50.140">
    <property type="entry name" value="Nucleic acid-binding proteins"/>
    <property type="match status" value="1"/>
</dbReference>
<feature type="region of interest" description="Disordered" evidence="6">
    <location>
        <begin position="674"/>
        <end position="752"/>
    </location>
</feature>
<evidence type="ECO:0000259" key="7">
    <source>
        <dbReference type="PROSITE" id="PS50160"/>
    </source>
</evidence>
<dbReference type="GO" id="GO:0006303">
    <property type="term" value="P:double-strand break repair via nonhomologous end joining"/>
    <property type="evidence" value="ECO:0007669"/>
    <property type="project" value="TreeGrafter"/>
</dbReference>
<dbReference type="EMBL" id="JABEYC010000024">
    <property type="protein sequence ID" value="KAF4984337.1"/>
    <property type="molecule type" value="Genomic_DNA"/>
</dbReference>
<dbReference type="Pfam" id="PF04675">
    <property type="entry name" value="DNA_ligase_A_N"/>
    <property type="match status" value="1"/>
</dbReference>
<dbReference type="PANTHER" id="PTHR45997">
    <property type="entry name" value="DNA LIGASE 4"/>
    <property type="match status" value="1"/>
</dbReference>
<evidence type="ECO:0000256" key="4">
    <source>
        <dbReference type="ARBA" id="ARBA00022840"/>
    </source>
</evidence>
<dbReference type="GO" id="GO:0005524">
    <property type="term" value="F:ATP binding"/>
    <property type="evidence" value="ECO:0007669"/>
    <property type="project" value="UniProtKB-KW"/>
</dbReference>
<dbReference type="OrthoDB" id="2160351at2759"/>
<keyword evidence="2" id="KW-0436">Ligase</keyword>
<dbReference type="Proteomes" id="UP000635477">
    <property type="component" value="Unassembled WGS sequence"/>
</dbReference>
<feature type="domain" description="ATP-dependent DNA ligase family profile" evidence="7">
    <location>
        <begin position="346"/>
        <end position="483"/>
    </location>
</feature>
<feature type="region of interest" description="Disordered" evidence="6">
    <location>
        <begin position="790"/>
        <end position="838"/>
    </location>
</feature>
<dbReference type="InterPro" id="IPR012310">
    <property type="entry name" value="DNA_ligase_ATP-dep_cent"/>
</dbReference>
<evidence type="ECO:0000256" key="3">
    <source>
        <dbReference type="ARBA" id="ARBA00022741"/>
    </source>
</evidence>
<dbReference type="InterPro" id="IPR036599">
    <property type="entry name" value="DNA_ligase_N_sf"/>
</dbReference>
<keyword evidence="9" id="KW-1185">Reference proteome</keyword>
<evidence type="ECO:0000256" key="1">
    <source>
        <dbReference type="ARBA" id="ARBA00007572"/>
    </source>
</evidence>